<evidence type="ECO:0000256" key="1">
    <source>
        <dbReference type="SAM" id="Phobius"/>
    </source>
</evidence>
<feature type="non-terminal residue" evidence="2">
    <location>
        <position position="87"/>
    </location>
</feature>
<dbReference type="AlphaFoldDB" id="A0A9P9YKY0"/>
<sequence length="87" mass="9491">MGYLFFVSAAVRCCFGGIIVAVVGTEVATMKHSPKSDRVGGKVREKLDDEVQLPLQFVCGTVDVCEYGGMGIRCECRIKNKTKALIF</sequence>
<proteinExistence type="predicted"/>
<name>A0A9P9YKY0_9MUSC</name>
<dbReference type="EMBL" id="JAMKOV010000007">
    <property type="protein sequence ID" value="KAI8038874.1"/>
    <property type="molecule type" value="Genomic_DNA"/>
</dbReference>
<accession>A0A9P9YKY0</accession>
<keyword evidence="1" id="KW-0812">Transmembrane</keyword>
<feature type="transmembrane region" description="Helical" evidence="1">
    <location>
        <begin position="6"/>
        <end position="28"/>
    </location>
</feature>
<dbReference type="Proteomes" id="UP001059596">
    <property type="component" value="Unassembled WGS sequence"/>
</dbReference>
<keyword evidence="1" id="KW-1133">Transmembrane helix</keyword>
<organism evidence="2 3">
    <name type="scientific">Drosophila gunungcola</name>
    <name type="common">fruit fly</name>
    <dbReference type="NCBI Taxonomy" id="103775"/>
    <lineage>
        <taxon>Eukaryota</taxon>
        <taxon>Metazoa</taxon>
        <taxon>Ecdysozoa</taxon>
        <taxon>Arthropoda</taxon>
        <taxon>Hexapoda</taxon>
        <taxon>Insecta</taxon>
        <taxon>Pterygota</taxon>
        <taxon>Neoptera</taxon>
        <taxon>Endopterygota</taxon>
        <taxon>Diptera</taxon>
        <taxon>Brachycera</taxon>
        <taxon>Muscomorpha</taxon>
        <taxon>Ephydroidea</taxon>
        <taxon>Drosophilidae</taxon>
        <taxon>Drosophila</taxon>
        <taxon>Sophophora</taxon>
    </lineage>
</organism>
<comment type="caution">
    <text evidence="2">The sequence shown here is derived from an EMBL/GenBank/DDBJ whole genome shotgun (WGS) entry which is preliminary data.</text>
</comment>
<gene>
    <name evidence="2" type="ORF">M5D96_008787</name>
</gene>
<reference evidence="2" key="1">
    <citation type="journal article" date="2023" name="Genome Biol. Evol.">
        <title>Long-read-based Genome Assembly of Drosophila gunungcola Reveals Fewer Chemosensory Genes in Flower-breeding Species.</title>
        <authorList>
            <person name="Negi A."/>
            <person name="Liao B.Y."/>
            <person name="Yeh S.D."/>
        </authorList>
    </citation>
    <scope>NUCLEOTIDE SEQUENCE</scope>
    <source>
        <strain evidence="2">Sukarami</strain>
    </source>
</reference>
<keyword evidence="1" id="KW-0472">Membrane</keyword>
<evidence type="ECO:0000313" key="2">
    <source>
        <dbReference type="EMBL" id="KAI8038874.1"/>
    </source>
</evidence>
<evidence type="ECO:0000313" key="3">
    <source>
        <dbReference type="Proteomes" id="UP001059596"/>
    </source>
</evidence>
<keyword evidence="3" id="KW-1185">Reference proteome</keyword>
<protein>
    <submittedName>
        <fullName evidence="2">Uncharacterized protein</fullName>
    </submittedName>
</protein>